<dbReference type="Proteomes" id="UP000609531">
    <property type="component" value="Unassembled WGS sequence"/>
</dbReference>
<dbReference type="InterPro" id="IPR001920">
    <property type="entry name" value="Asp/Glu_race"/>
</dbReference>
<dbReference type="Gene3D" id="3.40.50.12500">
    <property type="match status" value="1"/>
</dbReference>
<dbReference type="PANTHER" id="PTHR28047:SF5">
    <property type="entry name" value="PROTEIN DCG1"/>
    <property type="match status" value="1"/>
</dbReference>
<accession>A0A934ISK3</accession>
<gene>
    <name evidence="2" type="ORF">JCR33_16300</name>
</gene>
<proteinExistence type="inferred from homology"/>
<evidence type="ECO:0000313" key="3">
    <source>
        <dbReference type="Proteomes" id="UP000609531"/>
    </source>
</evidence>
<dbReference type="SUPFAM" id="SSF53681">
    <property type="entry name" value="Aspartate/glutamate racemase"/>
    <property type="match status" value="1"/>
</dbReference>
<dbReference type="PANTHER" id="PTHR28047">
    <property type="entry name" value="PROTEIN DCG1"/>
    <property type="match status" value="1"/>
</dbReference>
<evidence type="ECO:0000256" key="1">
    <source>
        <dbReference type="ARBA" id="ARBA00038414"/>
    </source>
</evidence>
<protein>
    <submittedName>
        <fullName evidence="2">AroM family protein</fullName>
    </submittedName>
</protein>
<dbReference type="InterPro" id="IPR052186">
    <property type="entry name" value="Hydantoin_racemase-like"/>
</dbReference>
<sequence length="224" mass="22958">MGGTILLINPNSNPEVTAGMARAVAPLGLAGGPALECMTMASGPFGIETQRHVEEVTLPLREIVASRGDVDAFVIACFSDPGLAVCREATTRPVLGIRECAVMSALMQGDRFGVVALGPSSIKRQYRAFREMGVDGRCAGSAPLHLSVAAAEEAAAYPKVKAAAESLLEAGAETIILGCAGMTRHRAPLIAELGVPVIDPTQAAAAQALGLVLLARGGEMRAAA</sequence>
<dbReference type="GO" id="GO:0047661">
    <property type="term" value="F:amino-acid racemase activity"/>
    <property type="evidence" value="ECO:0007669"/>
    <property type="project" value="InterPro"/>
</dbReference>
<dbReference type="InterPro" id="IPR015942">
    <property type="entry name" value="Asp/Glu/hydantoin_racemase"/>
</dbReference>
<dbReference type="RefSeq" id="WP_198883165.1">
    <property type="nucleotide sequence ID" value="NZ_JAEKJA010000013.1"/>
</dbReference>
<evidence type="ECO:0000313" key="2">
    <source>
        <dbReference type="EMBL" id="MBJ3777270.1"/>
    </source>
</evidence>
<name>A0A934ISK3_9HYPH</name>
<dbReference type="Pfam" id="PF01177">
    <property type="entry name" value="Asp_Glu_race"/>
    <property type="match status" value="1"/>
</dbReference>
<keyword evidence="3" id="KW-1185">Reference proteome</keyword>
<dbReference type="AlphaFoldDB" id="A0A934ISK3"/>
<comment type="similarity">
    <text evidence="1">Belongs to the HyuE racemase family.</text>
</comment>
<dbReference type="InterPro" id="IPR053714">
    <property type="entry name" value="Iso_Racemase_Enz_sf"/>
</dbReference>
<organism evidence="2 3">
    <name type="scientific">Acuticoccus mangrovi</name>
    <dbReference type="NCBI Taxonomy" id="2796142"/>
    <lineage>
        <taxon>Bacteria</taxon>
        <taxon>Pseudomonadati</taxon>
        <taxon>Pseudomonadota</taxon>
        <taxon>Alphaproteobacteria</taxon>
        <taxon>Hyphomicrobiales</taxon>
        <taxon>Amorphaceae</taxon>
        <taxon>Acuticoccus</taxon>
    </lineage>
</organism>
<comment type="caution">
    <text evidence="2">The sequence shown here is derived from an EMBL/GenBank/DDBJ whole genome shotgun (WGS) entry which is preliminary data.</text>
</comment>
<dbReference type="EMBL" id="JAEKJA010000013">
    <property type="protein sequence ID" value="MBJ3777270.1"/>
    <property type="molecule type" value="Genomic_DNA"/>
</dbReference>
<reference evidence="2" key="1">
    <citation type="submission" date="2020-12" db="EMBL/GenBank/DDBJ databases">
        <title>Bacterial taxonomy.</title>
        <authorList>
            <person name="Pan X."/>
        </authorList>
    </citation>
    <scope>NUCLEOTIDE SEQUENCE</scope>
    <source>
        <strain evidence="2">B2012</strain>
    </source>
</reference>